<dbReference type="EMBL" id="JAPDDP010000010">
    <property type="protein sequence ID" value="MDA0180152.1"/>
    <property type="molecule type" value="Genomic_DNA"/>
</dbReference>
<dbReference type="PANTHER" id="PTHR12110">
    <property type="entry name" value="HYDROXYPYRUVATE ISOMERASE"/>
    <property type="match status" value="1"/>
</dbReference>
<dbReference type="SUPFAM" id="SSF51658">
    <property type="entry name" value="Xylose isomerase-like"/>
    <property type="match status" value="1"/>
</dbReference>
<organism evidence="2 3">
    <name type="scientific">Solirubrobacter phytolaccae</name>
    <dbReference type="NCBI Taxonomy" id="1404360"/>
    <lineage>
        <taxon>Bacteria</taxon>
        <taxon>Bacillati</taxon>
        <taxon>Actinomycetota</taxon>
        <taxon>Thermoleophilia</taxon>
        <taxon>Solirubrobacterales</taxon>
        <taxon>Solirubrobacteraceae</taxon>
        <taxon>Solirubrobacter</taxon>
    </lineage>
</organism>
<dbReference type="GO" id="GO:0016853">
    <property type="term" value="F:isomerase activity"/>
    <property type="evidence" value="ECO:0007669"/>
    <property type="project" value="UniProtKB-KW"/>
</dbReference>
<dbReference type="InterPro" id="IPR013022">
    <property type="entry name" value="Xyl_isomerase-like_TIM-brl"/>
</dbReference>
<dbReference type="InterPro" id="IPR050312">
    <property type="entry name" value="IolE/XylAMocC-like"/>
</dbReference>
<dbReference type="Proteomes" id="UP001147653">
    <property type="component" value="Unassembled WGS sequence"/>
</dbReference>
<dbReference type="InterPro" id="IPR036237">
    <property type="entry name" value="Xyl_isomerase-like_sf"/>
</dbReference>
<protein>
    <submittedName>
        <fullName evidence="2">Sugar phosphate isomerase/epimerase</fullName>
    </submittedName>
</protein>
<evidence type="ECO:0000313" key="2">
    <source>
        <dbReference type="EMBL" id="MDA0180152.1"/>
    </source>
</evidence>
<sequence>MPEEERKTMAIKVSMHNWMRPEPIERTIERLSRLGYDGIEISGEPGLYDVGHVRGLLEEHNLECWGAVTLMMGARDLCHEDRYMRLGSIEYVKDCLTFVSQLGGQIVTVVPSTVGKITPMGSPADEWRWCVEALRECQAHAETVGVRIGLEPLNRFETYFLNRCEQALALCDAVGGNIGVALDTFHMNIEEADLIDAIHQAGDRLVDFHVADNNRMPPGHGALDWTAIVRALQTIGYEGHMTAEFVASLDRSVISDREIGDASEAGGSAGMEKFLRDHSTGAVPEVYYDRYALESVDYLRSVLASTATAV</sequence>
<evidence type="ECO:0000259" key="1">
    <source>
        <dbReference type="Pfam" id="PF01261"/>
    </source>
</evidence>
<keyword evidence="2" id="KW-0413">Isomerase</keyword>
<proteinExistence type="predicted"/>
<gene>
    <name evidence="2" type="ORF">OJ997_07585</name>
</gene>
<reference evidence="2" key="1">
    <citation type="submission" date="2022-10" db="EMBL/GenBank/DDBJ databases">
        <title>The WGS of Solirubrobacter phytolaccae KCTC 29190.</title>
        <authorList>
            <person name="Jiang Z."/>
        </authorList>
    </citation>
    <scope>NUCLEOTIDE SEQUENCE</scope>
    <source>
        <strain evidence="2">KCTC 29190</strain>
    </source>
</reference>
<keyword evidence="3" id="KW-1185">Reference proteome</keyword>
<evidence type="ECO:0000313" key="3">
    <source>
        <dbReference type="Proteomes" id="UP001147653"/>
    </source>
</evidence>
<dbReference type="PANTHER" id="PTHR12110:SF21">
    <property type="entry name" value="XYLOSE ISOMERASE-LIKE TIM BARREL DOMAIN-CONTAINING PROTEIN"/>
    <property type="match status" value="1"/>
</dbReference>
<feature type="domain" description="Xylose isomerase-like TIM barrel" evidence="1">
    <location>
        <begin position="29"/>
        <end position="246"/>
    </location>
</feature>
<dbReference type="Gene3D" id="3.20.20.150">
    <property type="entry name" value="Divalent-metal-dependent TIM barrel enzymes"/>
    <property type="match status" value="1"/>
</dbReference>
<accession>A0A9X3SE73</accession>
<name>A0A9X3SE73_9ACTN</name>
<dbReference type="Pfam" id="PF01261">
    <property type="entry name" value="AP_endonuc_2"/>
    <property type="match status" value="1"/>
</dbReference>
<comment type="caution">
    <text evidence="2">The sequence shown here is derived from an EMBL/GenBank/DDBJ whole genome shotgun (WGS) entry which is preliminary data.</text>
</comment>
<dbReference type="AlphaFoldDB" id="A0A9X3SE73"/>